<sequence>MDESLESIPTKRMRLGTKSCAECRRRKVRCVFAENARICQGCALHQTPCRAQQPRQRPGSGSSSTTDSNALQQRVAELEGMIRRLCDTIAPNENRPSSTSTDLNARTNQLIQHVELQRGQPQERPAWQPDQDSQLLETSPVPLTIDATDTSAGYSDELDNSIDAPLIHLFRDAMLIQENEGELCDDPEDLPATSLLRGSLVPFRPPIPDTDVIRMILEDTQAYWPLWPPYYYGPNASDTIKRTSMKHAEHYICQELMLGRGPSFCKALLWLTLCIQQLPKQWKREIINPSISRLTLMDAYMRFARTLLSLEGEDSLDGLQCFLMLYKLLINMGRPQRAWISIRRAVSSATVLGLHRPGSNADPRRRIIWSQIWQLERQISALIGFPTVISRNVGVGETVYGSAIPLPQQILRRLSIICADVIERNENPENASYGKTVQLDQEMEDIKRLFPAEWWEPHTPDAPLDAIYYQEVSKVQYFLFVKLVHLPYMLKARNDRRYEHSRFSTMEASRELIRGYSRLRGSPKTELVQCELMDFQAFSAGVTLILGILYESTASHTLDHEDDWKLVDVLIVALRLTTSLLECKVTEQGAHVLEVLVAASRGKYSSPTDLSLVVPYFGRLRINGTRTADGSSMPSAAGALPDPLIVDPQLQLMSNTIEFSGNEFLNNTFLNFNFEMELGQDWTDLLDDGASHDWNQTFNNIKFG</sequence>
<accession>A0ABR0SJ66</accession>
<name>A0ABR0SJ66_9HYPO</name>
<comment type="caution">
    <text evidence="7">The sequence shown here is derived from an EMBL/GenBank/DDBJ whole genome shotgun (WGS) entry which is preliminary data.</text>
</comment>
<feature type="region of interest" description="Disordered" evidence="5">
    <location>
        <begin position="49"/>
        <end position="70"/>
    </location>
</feature>
<feature type="domain" description="Zn(2)-C6 fungal-type" evidence="6">
    <location>
        <begin position="19"/>
        <end position="51"/>
    </location>
</feature>
<evidence type="ECO:0000256" key="4">
    <source>
        <dbReference type="ARBA" id="ARBA00023242"/>
    </source>
</evidence>
<dbReference type="CDD" id="cd00067">
    <property type="entry name" value="GAL4"/>
    <property type="match status" value="1"/>
</dbReference>
<organism evidence="7 8">
    <name type="scientific">Cladobotryum mycophilum</name>
    <dbReference type="NCBI Taxonomy" id="491253"/>
    <lineage>
        <taxon>Eukaryota</taxon>
        <taxon>Fungi</taxon>
        <taxon>Dikarya</taxon>
        <taxon>Ascomycota</taxon>
        <taxon>Pezizomycotina</taxon>
        <taxon>Sordariomycetes</taxon>
        <taxon>Hypocreomycetidae</taxon>
        <taxon>Hypocreales</taxon>
        <taxon>Hypocreaceae</taxon>
        <taxon>Cladobotryum</taxon>
    </lineage>
</organism>
<proteinExistence type="predicted"/>
<dbReference type="Pfam" id="PF00172">
    <property type="entry name" value="Zn_clus"/>
    <property type="match status" value="1"/>
</dbReference>
<evidence type="ECO:0000256" key="2">
    <source>
        <dbReference type="ARBA" id="ARBA00023015"/>
    </source>
</evidence>
<reference evidence="7 8" key="1">
    <citation type="submission" date="2024-01" db="EMBL/GenBank/DDBJ databases">
        <title>Complete genome of Cladobotryum mycophilum ATHUM6906.</title>
        <authorList>
            <person name="Christinaki A.C."/>
            <person name="Myridakis A.I."/>
            <person name="Kouvelis V.N."/>
        </authorList>
    </citation>
    <scope>NUCLEOTIDE SEQUENCE [LARGE SCALE GENOMIC DNA]</scope>
    <source>
        <strain evidence="7 8">ATHUM6906</strain>
    </source>
</reference>
<dbReference type="InterPro" id="IPR007219">
    <property type="entry name" value="XnlR_reg_dom"/>
</dbReference>
<dbReference type="Gene3D" id="4.10.240.10">
    <property type="entry name" value="Zn(2)-C6 fungal-type DNA-binding domain"/>
    <property type="match status" value="1"/>
</dbReference>
<gene>
    <name evidence="7" type="ORF">PT974_05471</name>
</gene>
<dbReference type="PANTHER" id="PTHR47840">
    <property type="entry name" value="ZN(II)2CYS6 TRANSCRIPTION FACTOR (EUROFUNG)-RELATED"/>
    <property type="match status" value="1"/>
</dbReference>
<keyword evidence="1" id="KW-0479">Metal-binding</keyword>
<dbReference type="EMBL" id="JAVFKD010000012">
    <property type="protein sequence ID" value="KAK5992074.1"/>
    <property type="molecule type" value="Genomic_DNA"/>
</dbReference>
<dbReference type="Proteomes" id="UP001338125">
    <property type="component" value="Unassembled WGS sequence"/>
</dbReference>
<evidence type="ECO:0000313" key="8">
    <source>
        <dbReference type="Proteomes" id="UP001338125"/>
    </source>
</evidence>
<dbReference type="PANTHER" id="PTHR47840:SF1">
    <property type="entry name" value="ZN(II)2CYS6 TRANSCRIPTION FACTOR (EUROFUNG)"/>
    <property type="match status" value="1"/>
</dbReference>
<evidence type="ECO:0000256" key="5">
    <source>
        <dbReference type="SAM" id="MobiDB-lite"/>
    </source>
</evidence>
<keyword evidence="3" id="KW-0804">Transcription</keyword>
<keyword evidence="4" id="KW-0539">Nucleus</keyword>
<evidence type="ECO:0000259" key="6">
    <source>
        <dbReference type="PROSITE" id="PS50048"/>
    </source>
</evidence>
<dbReference type="PROSITE" id="PS50048">
    <property type="entry name" value="ZN2_CY6_FUNGAL_2"/>
    <property type="match status" value="1"/>
</dbReference>
<dbReference type="InterPro" id="IPR001138">
    <property type="entry name" value="Zn2Cys6_DnaBD"/>
</dbReference>
<dbReference type="Pfam" id="PF04082">
    <property type="entry name" value="Fungal_trans"/>
    <property type="match status" value="1"/>
</dbReference>
<dbReference type="SUPFAM" id="SSF57701">
    <property type="entry name" value="Zn2/Cys6 DNA-binding domain"/>
    <property type="match status" value="1"/>
</dbReference>
<keyword evidence="2" id="KW-0805">Transcription regulation</keyword>
<dbReference type="InterPro" id="IPR036864">
    <property type="entry name" value="Zn2-C6_fun-type_DNA-bd_sf"/>
</dbReference>
<dbReference type="PROSITE" id="PS00463">
    <property type="entry name" value="ZN2_CY6_FUNGAL_1"/>
    <property type="match status" value="1"/>
</dbReference>
<dbReference type="SMART" id="SM00906">
    <property type="entry name" value="Fungal_trans"/>
    <property type="match status" value="1"/>
</dbReference>
<evidence type="ECO:0000256" key="1">
    <source>
        <dbReference type="ARBA" id="ARBA00022723"/>
    </source>
</evidence>
<dbReference type="CDD" id="cd12148">
    <property type="entry name" value="fungal_TF_MHR"/>
    <property type="match status" value="1"/>
</dbReference>
<evidence type="ECO:0000256" key="3">
    <source>
        <dbReference type="ARBA" id="ARBA00023163"/>
    </source>
</evidence>
<protein>
    <submittedName>
        <fullName evidence="7">Dehydrocurvularin biosynthesis regulator-like protein</fullName>
    </submittedName>
</protein>
<evidence type="ECO:0000313" key="7">
    <source>
        <dbReference type="EMBL" id="KAK5992074.1"/>
    </source>
</evidence>
<keyword evidence="8" id="KW-1185">Reference proteome</keyword>
<dbReference type="SMART" id="SM00066">
    <property type="entry name" value="GAL4"/>
    <property type="match status" value="1"/>
</dbReference>